<feature type="compositionally biased region" description="Basic and acidic residues" evidence="3">
    <location>
        <begin position="169"/>
        <end position="183"/>
    </location>
</feature>
<dbReference type="CDD" id="cd06849">
    <property type="entry name" value="lipoyl_domain"/>
    <property type="match status" value="1"/>
</dbReference>
<keyword evidence="1" id="KW-0450">Lipoyl</keyword>
<dbReference type="PANTHER" id="PTHR43257:SF2">
    <property type="entry name" value="PYRUVATE DEHYDROGENASE E1 COMPONENT SUBUNIT BETA"/>
    <property type="match status" value="1"/>
</dbReference>
<dbReference type="Gene3D" id="2.40.50.100">
    <property type="match status" value="1"/>
</dbReference>
<dbReference type="SUPFAM" id="SSF51230">
    <property type="entry name" value="Single hybrid motif"/>
    <property type="match status" value="1"/>
</dbReference>
<dbReference type="Pfam" id="PF02779">
    <property type="entry name" value="Transket_pyr"/>
    <property type="match status" value="1"/>
</dbReference>
<evidence type="ECO:0000256" key="1">
    <source>
        <dbReference type="ARBA" id="ARBA00022823"/>
    </source>
</evidence>
<feature type="compositionally biased region" description="Acidic residues" evidence="3">
    <location>
        <begin position="159"/>
        <end position="168"/>
    </location>
</feature>
<dbReference type="InterPro" id="IPR011053">
    <property type="entry name" value="Single_hybrid_motif"/>
</dbReference>
<dbReference type="InterPro" id="IPR005475">
    <property type="entry name" value="Transketolase-like_Pyr-bd"/>
</dbReference>
<dbReference type="PROSITE" id="PS00189">
    <property type="entry name" value="LIPOYL"/>
    <property type="match status" value="1"/>
</dbReference>
<comment type="caution">
    <text evidence="5">The sequence shown here is derived from an EMBL/GenBank/DDBJ whole genome shotgun (WGS) entry which is preliminary data.</text>
</comment>
<dbReference type="SMART" id="SM00861">
    <property type="entry name" value="Transket_pyr"/>
    <property type="match status" value="1"/>
</dbReference>
<dbReference type="Pfam" id="PF00364">
    <property type="entry name" value="Biotin_lipoyl"/>
    <property type="match status" value="1"/>
</dbReference>
<dbReference type="InterPro" id="IPR000089">
    <property type="entry name" value="Biotin_lipoyl"/>
</dbReference>
<protein>
    <recommendedName>
        <fullName evidence="4">Lipoyl-binding domain-containing protein</fullName>
    </recommendedName>
</protein>
<feature type="region of interest" description="Disordered" evidence="3">
    <location>
        <begin position="138"/>
        <end position="197"/>
    </location>
</feature>
<accession>A0A0F9D4C1</accession>
<keyword evidence="2" id="KW-0786">Thiamine pyrophosphate</keyword>
<dbReference type="PANTHER" id="PTHR43257">
    <property type="entry name" value="PYRUVATE DEHYDROGENASE E1 COMPONENT BETA SUBUNIT"/>
    <property type="match status" value="1"/>
</dbReference>
<feature type="domain" description="Lipoyl-binding" evidence="4">
    <location>
        <begin position="59"/>
        <end position="135"/>
    </location>
</feature>
<evidence type="ECO:0000256" key="3">
    <source>
        <dbReference type="SAM" id="MobiDB-lite"/>
    </source>
</evidence>
<proteinExistence type="predicted"/>
<sequence>MNTRLITANGRSPGARFRLIRLFLSLPLIPSGRPRTPRLIAAENPWISTPKYALSIYTTSPFRLRSTLLSCTEAVVVSWHVSVGEAVALDEPLVEIETDKATMEFEAVDEGTIGKILISDGSEGVKVNTPIAVLLEEGESADDIDSAKSAPAEAKSDDGEADNAEASDDSDRATPAEGKKQPKPDTSPDWPEGTPMKQQTVREALRDAMAEEMRRDGDVFLMGEEVAEYQGAYKITQGMLDEFGPKRVIDTPITEHGFAGIGVGAALSGEVMPVEGLLKREAGALVRLGADGGMIEISKEDATATIFYPNAERETKGSGSLEASAIAIGRRSVAIMDPKERAKELAVYLKAQPSSEDLALALEDTGLLAPAVIDKIVAVVREQGWDEAHGIAKVTGAKLKGAWEEVTQGERYGSTKAETWFPPDWSEDIAGASQQSLEEAKASAQTSLEKAIAESAVSESEVEGFREQVAELEPAKARVVKLEQTLQLIAYVQCVNLRQTNPALLPPACVSVQPPLEVP</sequence>
<reference evidence="5" key="1">
    <citation type="journal article" date="2015" name="Nature">
        <title>Complex archaea that bridge the gap between prokaryotes and eukaryotes.</title>
        <authorList>
            <person name="Spang A."/>
            <person name="Saw J.H."/>
            <person name="Jorgensen S.L."/>
            <person name="Zaremba-Niedzwiedzka K."/>
            <person name="Martijn J."/>
            <person name="Lind A.E."/>
            <person name="van Eijk R."/>
            <person name="Schleper C."/>
            <person name="Guy L."/>
            <person name="Ettema T.J."/>
        </authorList>
    </citation>
    <scope>NUCLEOTIDE SEQUENCE</scope>
</reference>
<dbReference type="InterPro" id="IPR029061">
    <property type="entry name" value="THDP-binding"/>
</dbReference>
<evidence type="ECO:0000256" key="2">
    <source>
        <dbReference type="ARBA" id="ARBA00023052"/>
    </source>
</evidence>
<name>A0A0F9D4C1_9ZZZZ</name>
<gene>
    <name evidence="5" type="ORF">LCGC14_2243810</name>
</gene>
<dbReference type="AlphaFoldDB" id="A0A0F9D4C1"/>
<dbReference type="SUPFAM" id="SSF52518">
    <property type="entry name" value="Thiamin diphosphate-binding fold (THDP-binding)"/>
    <property type="match status" value="1"/>
</dbReference>
<dbReference type="InterPro" id="IPR003016">
    <property type="entry name" value="2-oxoA_DH_lipoyl-BS"/>
</dbReference>
<evidence type="ECO:0000259" key="4">
    <source>
        <dbReference type="PROSITE" id="PS50968"/>
    </source>
</evidence>
<evidence type="ECO:0000313" key="5">
    <source>
        <dbReference type="EMBL" id="KKL56598.1"/>
    </source>
</evidence>
<organism evidence="5">
    <name type="scientific">marine sediment metagenome</name>
    <dbReference type="NCBI Taxonomy" id="412755"/>
    <lineage>
        <taxon>unclassified sequences</taxon>
        <taxon>metagenomes</taxon>
        <taxon>ecological metagenomes</taxon>
    </lineage>
</organism>
<dbReference type="EMBL" id="LAZR01030438">
    <property type="protein sequence ID" value="KKL56598.1"/>
    <property type="molecule type" value="Genomic_DNA"/>
</dbReference>
<dbReference type="PROSITE" id="PS50968">
    <property type="entry name" value="BIOTINYL_LIPOYL"/>
    <property type="match status" value="1"/>
</dbReference>
<dbReference type="Gene3D" id="3.40.50.970">
    <property type="match status" value="1"/>
</dbReference>